<dbReference type="EMBL" id="VSRR010010412">
    <property type="protein sequence ID" value="MPC51789.1"/>
    <property type="molecule type" value="Genomic_DNA"/>
</dbReference>
<accession>A0A5B7G2L6</accession>
<sequence length="101" mass="10857">MSTDSADAFLGENRSSRRKTTRAVVEELYYYYVQFGDPCSQGMRQGRGSTSVSRGVVLGAAFGGTVAPSVPARPLSCASLWLSPTAKSFASFPVVLYPLLR</sequence>
<protein>
    <submittedName>
        <fullName evidence="1">Uncharacterized protein</fullName>
    </submittedName>
</protein>
<evidence type="ECO:0000313" key="1">
    <source>
        <dbReference type="EMBL" id="MPC51789.1"/>
    </source>
</evidence>
<organism evidence="1 2">
    <name type="scientific">Portunus trituberculatus</name>
    <name type="common">Swimming crab</name>
    <name type="synonym">Neptunus trituberculatus</name>
    <dbReference type="NCBI Taxonomy" id="210409"/>
    <lineage>
        <taxon>Eukaryota</taxon>
        <taxon>Metazoa</taxon>
        <taxon>Ecdysozoa</taxon>
        <taxon>Arthropoda</taxon>
        <taxon>Crustacea</taxon>
        <taxon>Multicrustacea</taxon>
        <taxon>Malacostraca</taxon>
        <taxon>Eumalacostraca</taxon>
        <taxon>Eucarida</taxon>
        <taxon>Decapoda</taxon>
        <taxon>Pleocyemata</taxon>
        <taxon>Brachyura</taxon>
        <taxon>Eubrachyura</taxon>
        <taxon>Portunoidea</taxon>
        <taxon>Portunidae</taxon>
        <taxon>Portuninae</taxon>
        <taxon>Portunus</taxon>
    </lineage>
</organism>
<evidence type="ECO:0000313" key="2">
    <source>
        <dbReference type="Proteomes" id="UP000324222"/>
    </source>
</evidence>
<proteinExistence type="predicted"/>
<name>A0A5B7G2L6_PORTR</name>
<dbReference type="Proteomes" id="UP000324222">
    <property type="component" value="Unassembled WGS sequence"/>
</dbReference>
<reference evidence="1 2" key="1">
    <citation type="submission" date="2019-05" db="EMBL/GenBank/DDBJ databases">
        <title>Another draft genome of Portunus trituberculatus and its Hox gene families provides insights of decapod evolution.</title>
        <authorList>
            <person name="Jeong J.-H."/>
            <person name="Song I."/>
            <person name="Kim S."/>
            <person name="Choi T."/>
            <person name="Kim D."/>
            <person name="Ryu S."/>
            <person name="Kim W."/>
        </authorList>
    </citation>
    <scope>NUCLEOTIDE SEQUENCE [LARGE SCALE GENOMIC DNA]</scope>
    <source>
        <tissue evidence="1">Muscle</tissue>
    </source>
</reference>
<keyword evidence="2" id="KW-1185">Reference proteome</keyword>
<dbReference type="AlphaFoldDB" id="A0A5B7G2L6"/>
<comment type="caution">
    <text evidence="1">The sequence shown here is derived from an EMBL/GenBank/DDBJ whole genome shotgun (WGS) entry which is preliminary data.</text>
</comment>
<gene>
    <name evidence="1" type="ORF">E2C01_045643</name>
</gene>